<dbReference type="EMBL" id="CAVMJV010000014">
    <property type="protein sequence ID" value="CAK5050228.1"/>
    <property type="molecule type" value="Genomic_DNA"/>
</dbReference>
<keyword evidence="2" id="KW-1185">Reference proteome</keyword>
<evidence type="ECO:0000313" key="2">
    <source>
        <dbReference type="Proteomes" id="UP001497535"/>
    </source>
</evidence>
<comment type="caution">
    <text evidence="1">The sequence shown here is derived from an EMBL/GenBank/DDBJ whole genome shotgun (WGS) entry which is preliminary data.</text>
</comment>
<name>A0ACB0YK40_MELEN</name>
<reference evidence="1" key="1">
    <citation type="submission" date="2023-11" db="EMBL/GenBank/DDBJ databases">
        <authorList>
            <person name="Poullet M."/>
        </authorList>
    </citation>
    <scope>NUCLEOTIDE SEQUENCE</scope>
    <source>
        <strain evidence="1">E1834</strain>
    </source>
</reference>
<organism evidence="1 2">
    <name type="scientific">Meloidogyne enterolobii</name>
    <name type="common">Root-knot nematode worm</name>
    <name type="synonym">Meloidogyne mayaguensis</name>
    <dbReference type="NCBI Taxonomy" id="390850"/>
    <lineage>
        <taxon>Eukaryota</taxon>
        <taxon>Metazoa</taxon>
        <taxon>Ecdysozoa</taxon>
        <taxon>Nematoda</taxon>
        <taxon>Chromadorea</taxon>
        <taxon>Rhabditida</taxon>
        <taxon>Tylenchina</taxon>
        <taxon>Tylenchomorpha</taxon>
        <taxon>Tylenchoidea</taxon>
        <taxon>Meloidogynidae</taxon>
        <taxon>Meloidogyninae</taxon>
        <taxon>Meloidogyne</taxon>
    </lineage>
</organism>
<gene>
    <name evidence="1" type="ORF">MENTE1834_LOCUS13246</name>
</gene>
<dbReference type="Proteomes" id="UP001497535">
    <property type="component" value="Unassembled WGS sequence"/>
</dbReference>
<protein>
    <submittedName>
        <fullName evidence="1">Uncharacterized protein</fullName>
    </submittedName>
</protein>
<sequence length="167" mass="19411">MAVIASYRLANERKVWLNNPLPGFTAKPIKDVNGLNLYTWECAIPGRRETIWEGGLFKLRMIFKDDYPFIPPKCQFVPPLFHPNVYPSGTVCLGLLDEDKDWRPSMSVKEILIAVEELLVNPNPADPAQAVAYLTYVQDRQEYDRRVREQTQLFSHEVVQMEMLKHY</sequence>
<accession>A0ACB0YK40</accession>
<proteinExistence type="predicted"/>
<evidence type="ECO:0000313" key="1">
    <source>
        <dbReference type="EMBL" id="CAK5050228.1"/>
    </source>
</evidence>